<dbReference type="ProteomicsDB" id="310494"/>
<dbReference type="Proteomes" id="UP000000589">
    <property type="component" value="Chromosome 5"/>
</dbReference>
<dbReference type="Antibodypedia" id="32145">
    <property type="antibodies" value="291 antibodies from 34 providers"/>
</dbReference>
<dbReference type="VEuPathDB" id="HostDB:ENSMUSG00000014668"/>
<keyword evidence="4" id="KW-1267">Proteomics identification</keyword>
<keyword evidence="3" id="KW-1185">Reference proteome</keyword>
<evidence type="ECO:0000313" key="2">
    <source>
        <dbReference type="MGI" id="MGI:2444898"/>
    </source>
</evidence>
<accession>A0A0G2JG18</accession>
<protein>
    <submittedName>
        <fullName evidence="1">Checkpoint with forkhead and ring finger domains</fullName>
    </submittedName>
</protein>
<reference evidence="1" key="4">
    <citation type="submission" date="2025-09" db="UniProtKB">
        <authorList>
            <consortium name="Ensembl"/>
        </authorList>
    </citation>
    <scope>IDENTIFICATION</scope>
    <source>
        <strain evidence="1">C57BL/6J</strain>
    </source>
</reference>
<dbReference type="AlphaFoldDB" id="A0A0G2JG18"/>
<reference evidence="1" key="3">
    <citation type="submission" date="2025-08" db="UniProtKB">
        <authorList>
            <consortium name="Ensembl"/>
        </authorList>
    </citation>
    <scope>IDENTIFICATION</scope>
    <source>
        <strain evidence="1">C57BL/6J</strain>
    </source>
</reference>
<dbReference type="SMR" id="A0A0G2JG18"/>
<organism evidence="1 3">
    <name type="scientific">Mus musculus</name>
    <name type="common">Mouse</name>
    <dbReference type="NCBI Taxonomy" id="10090"/>
    <lineage>
        <taxon>Eukaryota</taxon>
        <taxon>Metazoa</taxon>
        <taxon>Chordata</taxon>
        <taxon>Craniata</taxon>
        <taxon>Vertebrata</taxon>
        <taxon>Euteleostomi</taxon>
        <taxon>Mammalia</taxon>
        <taxon>Eutheria</taxon>
        <taxon>Euarchontoglires</taxon>
        <taxon>Glires</taxon>
        <taxon>Rodentia</taxon>
        <taxon>Myomorpha</taxon>
        <taxon>Muroidea</taxon>
        <taxon>Muridae</taxon>
        <taxon>Murinae</taxon>
        <taxon>Mus</taxon>
        <taxon>Mus</taxon>
    </lineage>
</organism>
<dbReference type="Bgee" id="ENSMUSG00000014668">
    <property type="expression patterns" value="Expressed in spermatocyte and 250 other cell types or tissues"/>
</dbReference>
<reference evidence="1 3" key="2">
    <citation type="journal article" date="2011" name="PLoS Biol.">
        <title>Modernizing reference genome assemblies.</title>
        <authorList>
            <person name="Church D.M."/>
            <person name="Schneider V.A."/>
            <person name="Graves T."/>
            <person name="Auger K."/>
            <person name="Cunningham F."/>
            <person name="Bouk N."/>
            <person name="Chen H.C."/>
            <person name="Agarwala R."/>
            <person name="McLaren W.M."/>
            <person name="Ritchie G.R."/>
            <person name="Albracht D."/>
            <person name="Kremitzki M."/>
            <person name="Rock S."/>
            <person name="Kotkiewicz H."/>
            <person name="Kremitzki C."/>
            <person name="Wollam A."/>
            <person name="Trani L."/>
            <person name="Fulton L."/>
            <person name="Fulton R."/>
            <person name="Matthews L."/>
            <person name="Whitehead S."/>
            <person name="Chow W."/>
            <person name="Torrance J."/>
            <person name="Dunn M."/>
            <person name="Harden G."/>
            <person name="Threadgold G."/>
            <person name="Wood J."/>
            <person name="Collins J."/>
            <person name="Heath P."/>
            <person name="Griffiths G."/>
            <person name="Pelan S."/>
            <person name="Grafham D."/>
            <person name="Eichler E.E."/>
            <person name="Weinstock G."/>
            <person name="Mardis E.R."/>
            <person name="Wilson R.K."/>
            <person name="Howe K."/>
            <person name="Flicek P."/>
            <person name="Hubbard T."/>
        </authorList>
    </citation>
    <scope>NUCLEOTIDE SEQUENCE [LARGE SCALE GENOMIC DNA]</scope>
    <source>
        <strain evidence="1 3">C57BL/6J</strain>
    </source>
</reference>
<reference evidence="1 3" key="1">
    <citation type="journal article" date="2009" name="PLoS Biol.">
        <title>Lineage-specific biology revealed by a finished genome assembly of the mouse.</title>
        <authorList>
            <consortium name="Mouse Genome Sequencing Consortium"/>
            <person name="Church D.M."/>
            <person name="Goodstadt L."/>
            <person name="Hillier L.W."/>
            <person name="Zody M.C."/>
            <person name="Goldstein S."/>
            <person name="She X."/>
            <person name="Bult C.J."/>
            <person name="Agarwala R."/>
            <person name="Cherry J.L."/>
            <person name="DiCuccio M."/>
            <person name="Hlavina W."/>
            <person name="Kapustin Y."/>
            <person name="Meric P."/>
            <person name="Maglott D."/>
            <person name="Birtle Z."/>
            <person name="Marques A.C."/>
            <person name="Graves T."/>
            <person name="Zhou S."/>
            <person name="Teague B."/>
            <person name="Potamousis K."/>
            <person name="Churas C."/>
            <person name="Place M."/>
            <person name="Herschleb J."/>
            <person name="Runnheim R."/>
            <person name="Forrest D."/>
            <person name="Amos-Landgraf J."/>
            <person name="Schwartz D.C."/>
            <person name="Cheng Z."/>
            <person name="Lindblad-Toh K."/>
            <person name="Eichler E.E."/>
            <person name="Ponting C.P."/>
        </authorList>
    </citation>
    <scope>NUCLEOTIDE SEQUENCE [LARGE SCALE GENOMIC DNA]</scope>
    <source>
        <strain evidence="1 3">C57BL/6J</strain>
    </source>
</reference>
<name>A0A0G2JG18_MOUSE</name>
<dbReference type="MGI" id="MGI:2444898">
    <property type="gene designation" value="Chfr"/>
</dbReference>
<sequence>MELHGEEQPPPPQEPWGRLLRLGAEEDEPQILLWKREWTIGRRRAINWSLEITVNLQWMKYLVR</sequence>
<proteinExistence type="evidence at protein level"/>
<dbReference type="GeneTree" id="ENSGT00400000022306"/>
<evidence type="ECO:0007829" key="4">
    <source>
        <dbReference type="ProteomicsDB" id="A0A0G2JG18"/>
    </source>
</evidence>
<dbReference type="Ensembl" id="ENSMUST00000199283.2">
    <property type="protein sequence ID" value="ENSMUSP00000143389.2"/>
    <property type="gene ID" value="ENSMUSG00000014668.16"/>
</dbReference>
<evidence type="ECO:0000313" key="3">
    <source>
        <dbReference type="Proteomes" id="UP000000589"/>
    </source>
</evidence>
<dbReference type="AGR" id="MGI:2444898"/>
<dbReference type="ExpressionAtlas" id="A0A0G2JG18">
    <property type="expression patterns" value="baseline and differential"/>
</dbReference>
<evidence type="ECO:0000313" key="1">
    <source>
        <dbReference type="Ensembl" id="ENSMUSP00000143389.2"/>
    </source>
</evidence>
<gene>
    <name evidence="1 2" type="primary">Chfr</name>
</gene>